<evidence type="ECO:0000256" key="1">
    <source>
        <dbReference type="ARBA" id="ARBA00022670"/>
    </source>
</evidence>
<dbReference type="InterPro" id="IPR020891">
    <property type="entry name" value="UPF0758_CS"/>
</dbReference>
<dbReference type="RefSeq" id="WP_313999509.1">
    <property type="nucleotide sequence ID" value="NZ_JASJOU010000002.1"/>
</dbReference>
<reference evidence="8" key="1">
    <citation type="submission" date="2023-05" db="EMBL/GenBank/DDBJ databases">
        <authorList>
            <person name="Zhang X."/>
        </authorList>
    </citation>
    <scope>NUCLEOTIDE SEQUENCE</scope>
    <source>
        <strain evidence="8">BD1B2-1</strain>
    </source>
</reference>
<dbReference type="InterPro" id="IPR001405">
    <property type="entry name" value="UPF0758"/>
</dbReference>
<dbReference type="NCBIfam" id="NF000642">
    <property type="entry name" value="PRK00024.1"/>
    <property type="match status" value="1"/>
</dbReference>
<evidence type="ECO:0000259" key="7">
    <source>
        <dbReference type="PROSITE" id="PS50249"/>
    </source>
</evidence>
<evidence type="ECO:0000256" key="2">
    <source>
        <dbReference type="ARBA" id="ARBA00022723"/>
    </source>
</evidence>
<dbReference type="GO" id="GO:0008237">
    <property type="term" value="F:metallopeptidase activity"/>
    <property type="evidence" value="ECO:0007669"/>
    <property type="project" value="UniProtKB-KW"/>
</dbReference>
<keyword evidence="5" id="KW-0482">Metalloprotease</keyword>
<dbReference type="InterPro" id="IPR025657">
    <property type="entry name" value="RadC_JAB"/>
</dbReference>
<keyword evidence="9" id="KW-1185">Reference proteome</keyword>
<dbReference type="PANTHER" id="PTHR30471">
    <property type="entry name" value="DNA REPAIR PROTEIN RADC"/>
    <property type="match status" value="1"/>
</dbReference>
<dbReference type="Proteomes" id="UP001232063">
    <property type="component" value="Unassembled WGS sequence"/>
</dbReference>
<dbReference type="Pfam" id="PF20582">
    <property type="entry name" value="UPF0758_N"/>
    <property type="match status" value="1"/>
</dbReference>
<dbReference type="NCBIfam" id="TIGR00608">
    <property type="entry name" value="radc"/>
    <property type="match status" value="1"/>
</dbReference>
<comment type="caution">
    <text evidence="8">The sequence shown here is derived from an EMBL/GenBank/DDBJ whole genome shotgun (WGS) entry which is preliminary data.</text>
</comment>
<dbReference type="GO" id="GO:0046872">
    <property type="term" value="F:metal ion binding"/>
    <property type="evidence" value="ECO:0007669"/>
    <property type="project" value="UniProtKB-KW"/>
</dbReference>
<dbReference type="Gene3D" id="3.40.140.10">
    <property type="entry name" value="Cytidine Deaminase, domain 2"/>
    <property type="match status" value="1"/>
</dbReference>
<sequence length="232" mass="25395">MIDPISTTKILSWAEEDRPREKLLLKGKAALSDAELIGILLGSGTVSLSAVDLAKQILSSVDNNLTSLAKLSIKDLEKFKGIGEAKAITIVAALELGRRRKDSELPQRQVITSSKDVFTIMHSHLLDLLHEEFWVVLLNRSNVVMKKVQISVGGVSGTVADPKLIFKTALENLASSIILVHNHPSGNLKPSQADKDLTHKLKEAGKYLEIPVLDHVIITEKSYFSFADEGIL</sequence>
<proteinExistence type="inferred from homology"/>
<comment type="similarity">
    <text evidence="6">Belongs to the UPF0758 family.</text>
</comment>
<accession>A0AAE3R2Y5</accession>
<protein>
    <submittedName>
        <fullName evidence="8">DNA repair protein RadC</fullName>
    </submittedName>
</protein>
<feature type="domain" description="MPN" evidence="7">
    <location>
        <begin position="110"/>
        <end position="232"/>
    </location>
</feature>
<organism evidence="8 9">
    <name type="scientific">Xanthocytophaga agilis</name>
    <dbReference type="NCBI Taxonomy" id="3048010"/>
    <lineage>
        <taxon>Bacteria</taxon>
        <taxon>Pseudomonadati</taxon>
        <taxon>Bacteroidota</taxon>
        <taxon>Cytophagia</taxon>
        <taxon>Cytophagales</taxon>
        <taxon>Rhodocytophagaceae</taxon>
        <taxon>Xanthocytophaga</taxon>
    </lineage>
</organism>
<keyword evidence="3" id="KW-0378">Hydrolase</keyword>
<dbReference type="PANTHER" id="PTHR30471:SF3">
    <property type="entry name" value="UPF0758 PROTEIN YEES-RELATED"/>
    <property type="match status" value="1"/>
</dbReference>
<dbReference type="SUPFAM" id="SSF102712">
    <property type="entry name" value="JAB1/MPN domain"/>
    <property type="match status" value="1"/>
</dbReference>
<dbReference type="CDD" id="cd08071">
    <property type="entry name" value="MPN_DUF2466"/>
    <property type="match status" value="1"/>
</dbReference>
<evidence type="ECO:0000313" key="9">
    <source>
        <dbReference type="Proteomes" id="UP001232063"/>
    </source>
</evidence>
<evidence type="ECO:0000256" key="5">
    <source>
        <dbReference type="ARBA" id="ARBA00023049"/>
    </source>
</evidence>
<keyword evidence="4" id="KW-0862">Zinc</keyword>
<evidence type="ECO:0000256" key="3">
    <source>
        <dbReference type="ARBA" id="ARBA00022801"/>
    </source>
</evidence>
<dbReference type="EMBL" id="JASJOU010000002">
    <property type="protein sequence ID" value="MDJ1500379.1"/>
    <property type="molecule type" value="Genomic_DNA"/>
</dbReference>
<evidence type="ECO:0000256" key="4">
    <source>
        <dbReference type="ARBA" id="ARBA00022833"/>
    </source>
</evidence>
<name>A0AAE3R2Y5_9BACT</name>
<dbReference type="Pfam" id="PF04002">
    <property type="entry name" value="RadC"/>
    <property type="match status" value="1"/>
</dbReference>
<gene>
    <name evidence="8" type="primary">radC</name>
    <name evidence="8" type="ORF">QNI22_06975</name>
</gene>
<keyword evidence="1" id="KW-0645">Protease</keyword>
<dbReference type="PROSITE" id="PS01302">
    <property type="entry name" value="UPF0758"/>
    <property type="match status" value="1"/>
</dbReference>
<dbReference type="PROSITE" id="PS50249">
    <property type="entry name" value="MPN"/>
    <property type="match status" value="1"/>
</dbReference>
<dbReference type="InterPro" id="IPR046778">
    <property type="entry name" value="UPF0758_N"/>
</dbReference>
<evidence type="ECO:0000256" key="6">
    <source>
        <dbReference type="RuleBase" id="RU003797"/>
    </source>
</evidence>
<evidence type="ECO:0000313" key="8">
    <source>
        <dbReference type="EMBL" id="MDJ1500379.1"/>
    </source>
</evidence>
<dbReference type="AlphaFoldDB" id="A0AAE3R2Y5"/>
<keyword evidence="2" id="KW-0479">Metal-binding</keyword>
<dbReference type="GO" id="GO:0006508">
    <property type="term" value="P:proteolysis"/>
    <property type="evidence" value="ECO:0007669"/>
    <property type="project" value="UniProtKB-KW"/>
</dbReference>
<dbReference type="InterPro" id="IPR037518">
    <property type="entry name" value="MPN"/>
</dbReference>